<accession>A0ABP0JBX9</accession>
<sequence>MLPPLFSTAAACYAVRGKGWWRSSSALALIAGWFLMIPFSTASHLHCAFQGHYSHILIRLDQTGPVVPGVGSGPSVGRAVRIMAGTDFRLETTLLNQHQISVETH</sequence>
<comment type="caution">
    <text evidence="1">The sequence shown here is derived from an EMBL/GenBank/DDBJ whole genome shotgun (WGS) entry which is preliminary data.</text>
</comment>
<keyword evidence="2" id="KW-1185">Reference proteome</keyword>
<proteinExistence type="predicted"/>
<evidence type="ECO:0000313" key="2">
    <source>
        <dbReference type="Proteomes" id="UP001642484"/>
    </source>
</evidence>
<gene>
    <name evidence="1" type="ORF">CCMP2556_LOCUS10646</name>
</gene>
<protein>
    <recommendedName>
        <fullName evidence="3">Secreted protein</fullName>
    </recommendedName>
</protein>
<dbReference type="Proteomes" id="UP001642484">
    <property type="component" value="Unassembled WGS sequence"/>
</dbReference>
<reference evidence="1 2" key="1">
    <citation type="submission" date="2024-02" db="EMBL/GenBank/DDBJ databases">
        <authorList>
            <person name="Chen Y."/>
            <person name="Shah S."/>
            <person name="Dougan E. K."/>
            <person name="Thang M."/>
            <person name="Chan C."/>
        </authorList>
    </citation>
    <scope>NUCLEOTIDE SEQUENCE [LARGE SCALE GENOMIC DNA]</scope>
</reference>
<name>A0ABP0JBX9_9DINO</name>
<evidence type="ECO:0008006" key="3">
    <source>
        <dbReference type="Google" id="ProtNLM"/>
    </source>
</evidence>
<evidence type="ECO:0000313" key="1">
    <source>
        <dbReference type="EMBL" id="CAK9011909.1"/>
    </source>
</evidence>
<organism evidence="1 2">
    <name type="scientific">Durusdinium trenchii</name>
    <dbReference type="NCBI Taxonomy" id="1381693"/>
    <lineage>
        <taxon>Eukaryota</taxon>
        <taxon>Sar</taxon>
        <taxon>Alveolata</taxon>
        <taxon>Dinophyceae</taxon>
        <taxon>Suessiales</taxon>
        <taxon>Symbiodiniaceae</taxon>
        <taxon>Durusdinium</taxon>
    </lineage>
</organism>
<dbReference type="EMBL" id="CAXAMN010005002">
    <property type="protein sequence ID" value="CAK9011909.1"/>
    <property type="molecule type" value="Genomic_DNA"/>
</dbReference>